<feature type="domain" description="Integrase catalytic" evidence="2">
    <location>
        <begin position="519"/>
        <end position="686"/>
    </location>
</feature>
<feature type="compositionally biased region" description="Low complexity" evidence="1">
    <location>
        <begin position="435"/>
        <end position="446"/>
    </location>
</feature>
<dbReference type="InterPro" id="IPR036397">
    <property type="entry name" value="RNaseH_sf"/>
</dbReference>
<evidence type="ECO:0000256" key="1">
    <source>
        <dbReference type="SAM" id="MobiDB-lite"/>
    </source>
</evidence>
<dbReference type="GO" id="GO:0003676">
    <property type="term" value="F:nucleic acid binding"/>
    <property type="evidence" value="ECO:0007669"/>
    <property type="project" value="InterPro"/>
</dbReference>
<dbReference type="EMBL" id="CADCXV010000959">
    <property type="protein sequence ID" value="CAB0039397.1"/>
    <property type="molecule type" value="Genomic_DNA"/>
</dbReference>
<name>A0A6H5IWT9_9HYME</name>
<feature type="compositionally biased region" description="Basic and acidic residues" evidence="1">
    <location>
        <begin position="279"/>
        <end position="290"/>
    </location>
</feature>
<dbReference type="Proteomes" id="UP000479190">
    <property type="component" value="Unassembled WGS sequence"/>
</dbReference>
<feature type="region of interest" description="Disordered" evidence="1">
    <location>
        <begin position="881"/>
        <end position="915"/>
    </location>
</feature>
<organism evidence="3 4">
    <name type="scientific">Trichogramma brassicae</name>
    <dbReference type="NCBI Taxonomy" id="86971"/>
    <lineage>
        <taxon>Eukaryota</taxon>
        <taxon>Metazoa</taxon>
        <taxon>Ecdysozoa</taxon>
        <taxon>Arthropoda</taxon>
        <taxon>Hexapoda</taxon>
        <taxon>Insecta</taxon>
        <taxon>Pterygota</taxon>
        <taxon>Neoptera</taxon>
        <taxon>Endopterygota</taxon>
        <taxon>Hymenoptera</taxon>
        <taxon>Apocrita</taxon>
        <taxon>Proctotrupomorpha</taxon>
        <taxon>Chalcidoidea</taxon>
        <taxon>Trichogrammatidae</taxon>
        <taxon>Trichogramma</taxon>
    </lineage>
</organism>
<feature type="region of interest" description="Disordered" evidence="1">
    <location>
        <begin position="215"/>
        <end position="298"/>
    </location>
</feature>
<protein>
    <recommendedName>
        <fullName evidence="2">Integrase catalytic domain-containing protein</fullName>
    </recommendedName>
</protein>
<dbReference type="Pfam" id="PF00665">
    <property type="entry name" value="rve"/>
    <property type="match status" value="1"/>
</dbReference>
<evidence type="ECO:0000259" key="2">
    <source>
        <dbReference type="PROSITE" id="PS50994"/>
    </source>
</evidence>
<feature type="compositionally biased region" description="Polar residues" evidence="1">
    <location>
        <begin position="232"/>
        <end position="257"/>
    </location>
</feature>
<accession>A0A6H5IWT9</accession>
<feature type="region of interest" description="Disordered" evidence="1">
    <location>
        <begin position="475"/>
        <end position="500"/>
    </location>
</feature>
<dbReference type="PANTHER" id="PTHR38681">
    <property type="entry name" value="RETROVIRUS-RELATED POL POLYPROTEIN FROM TRANSPOSON 412-LIKE PROTEIN-RELATED"/>
    <property type="match status" value="1"/>
</dbReference>
<feature type="region of interest" description="Disordered" evidence="1">
    <location>
        <begin position="435"/>
        <end position="459"/>
    </location>
</feature>
<proteinExistence type="predicted"/>
<feature type="compositionally biased region" description="Basic residues" evidence="1">
    <location>
        <begin position="450"/>
        <end position="459"/>
    </location>
</feature>
<dbReference type="PANTHER" id="PTHR38681:SF1">
    <property type="entry name" value="RETROVIRUS-RELATED POL POLYPROTEIN FROM TRANSPOSON 412-LIKE PROTEIN"/>
    <property type="match status" value="1"/>
</dbReference>
<dbReference type="SUPFAM" id="SSF53098">
    <property type="entry name" value="Ribonuclease H-like"/>
    <property type="match status" value="1"/>
</dbReference>
<keyword evidence="4" id="KW-1185">Reference proteome</keyword>
<dbReference type="InterPro" id="IPR012337">
    <property type="entry name" value="RNaseH-like_sf"/>
</dbReference>
<sequence length="1079" mass="119339">MCHRAYYGVILAGDFNVDLLSDEYKTTHYWRLVSEASLDFVPFGATRHGLTFDTAIDHIIVDPLDKVIASVKSPTPFTASHDSIMVKYALTAPLPLGSVGKYRNRRCLAAPGFALELQSALTSVHERSDLNEIVDPLQSGMQGGRYVQASPLCASVISRCPIRCAEICVIWIPPVWVGFDLLFSVPRCHADRPKREPSQASHRCSVRCPHELQSLGPVQSSGHLTKSVPVQEPSSRTAPQQTSSTSLPTEQPNSPAPTSLPAEQPNSPAADELNQPDSRTAEQPHTDEPASRAAEQPRSPLLHHRYFCHRPNHVSLYNCSWNPMVPTTTASITGASASATLVSTTTQLQRRVGHSNARLIAYASIAASSARRPQPRAAHISSAKHKPCTRPRAATCCVIAIFWRQDGLLATHTANGSHLWSRGIVKVHGRLFRRAASPHSRAPHSSLHGAAHRGRAKQRSRLRFKLHDDSASLRVSPSLSVHDASRQRSSKLRGSNSRNGAKRARVGRCLGVAHSYRFQEISRFSHVHIDIVTLSESEGYTYALPMIDRYARWPEAVPIKNLQASTVARAFIDTWVSCYGAPAVITSDQGAQFEYDIFKQLCILLGTHYIHTTPYNPRSNGLIERWHRDFKAALMCFENSNSWTHSLPFVMLGLRTRIRSDIDASPSEIVFGSSFRLPGEFFSSQDAERDRKIFKSKFRAYMASIKPAHTSHHSKTTPFLHKELPTCTQRERVAPNVAGACGTYDLDSRVRLRTGLIVGTREAVSRAGSPRVDLCAATDCRLTLACRVHGPTARAGREAILGQGDDKRPATARACATNIARSRTNTDINGKLYTYKKTTTPALGHELATKFFWDLLAASWRVKYPPITLRPKLRRIPARWSPKARTPSADVGQRSASFRRKSANTRKSTDPSAPRWYPKGWSPISELLVLALTDGVFFTHHGGSQKKREGLARWQIKKRGKFFPDSWDGVGPTSSTSAIGCWSTPSMTARRPTASQRVSSKDLCLASLFGTPCTTRSLNSGFPEQCPIFDKKLEDVKADADDAIRLMRGRFAEVISSKMIMDTVYPVTAHGPNEAEAYR</sequence>
<evidence type="ECO:0000313" key="3">
    <source>
        <dbReference type="EMBL" id="CAB0039397.1"/>
    </source>
</evidence>
<dbReference type="AlphaFoldDB" id="A0A6H5IWT9"/>
<evidence type="ECO:0000313" key="4">
    <source>
        <dbReference type="Proteomes" id="UP000479190"/>
    </source>
</evidence>
<dbReference type="Gene3D" id="3.30.420.10">
    <property type="entry name" value="Ribonuclease H-like superfamily/Ribonuclease H"/>
    <property type="match status" value="1"/>
</dbReference>
<reference evidence="3 4" key="1">
    <citation type="submission" date="2020-02" db="EMBL/GenBank/DDBJ databases">
        <authorList>
            <person name="Ferguson B K."/>
        </authorList>
    </citation>
    <scope>NUCLEOTIDE SEQUENCE [LARGE SCALE GENOMIC DNA]</scope>
</reference>
<dbReference type="PROSITE" id="PS50994">
    <property type="entry name" value="INTEGRASE"/>
    <property type="match status" value="1"/>
</dbReference>
<dbReference type="FunFam" id="3.30.420.10:FF:000032">
    <property type="entry name" value="Retrovirus-related Pol polyprotein from transposon 297-like Protein"/>
    <property type="match status" value="1"/>
</dbReference>
<gene>
    <name evidence="3" type="ORF">TBRA_LOCUS11139</name>
</gene>
<dbReference type="GO" id="GO:0015074">
    <property type="term" value="P:DNA integration"/>
    <property type="evidence" value="ECO:0007669"/>
    <property type="project" value="InterPro"/>
</dbReference>
<dbReference type="OrthoDB" id="1430630at2759"/>
<dbReference type="InterPro" id="IPR001584">
    <property type="entry name" value="Integrase_cat-core"/>
</dbReference>